<evidence type="ECO:0000313" key="1">
    <source>
        <dbReference type="EMBL" id="KAJ1126317.1"/>
    </source>
</evidence>
<dbReference type="Proteomes" id="UP001066276">
    <property type="component" value="Chromosome 7"/>
</dbReference>
<protein>
    <submittedName>
        <fullName evidence="1">Uncharacterized protein</fullName>
    </submittedName>
</protein>
<name>A0AAV7PGJ2_PLEWA</name>
<evidence type="ECO:0000313" key="2">
    <source>
        <dbReference type="Proteomes" id="UP001066276"/>
    </source>
</evidence>
<reference evidence="1" key="1">
    <citation type="journal article" date="2022" name="bioRxiv">
        <title>Sequencing and chromosome-scale assembly of the giantPleurodeles waltlgenome.</title>
        <authorList>
            <person name="Brown T."/>
            <person name="Elewa A."/>
            <person name="Iarovenko S."/>
            <person name="Subramanian E."/>
            <person name="Araus A.J."/>
            <person name="Petzold A."/>
            <person name="Susuki M."/>
            <person name="Suzuki K.-i.T."/>
            <person name="Hayashi T."/>
            <person name="Toyoda A."/>
            <person name="Oliveira C."/>
            <person name="Osipova E."/>
            <person name="Leigh N.D."/>
            <person name="Simon A."/>
            <person name="Yun M.H."/>
        </authorList>
    </citation>
    <scope>NUCLEOTIDE SEQUENCE</scope>
    <source>
        <strain evidence="1">20211129_DDA</strain>
        <tissue evidence="1">Liver</tissue>
    </source>
</reference>
<accession>A0AAV7PGJ2</accession>
<dbReference type="EMBL" id="JANPWB010000011">
    <property type="protein sequence ID" value="KAJ1126317.1"/>
    <property type="molecule type" value="Genomic_DNA"/>
</dbReference>
<dbReference type="AlphaFoldDB" id="A0AAV7PGJ2"/>
<sequence>AQTVSTNIYVTKTGSGILLSCRMAEKLGLVSFAFSVHQESIEGLIAEYSQLFNGIGCLKERLIHLHIEKSIQPVALKHRRVAFHLRPKVE</sequence>
<comment type="caution">
    <text evidence="1">The sequence shown here is derived from an EMBL/GenBank/DDBJ whole genome shotgun (WGS) entry which is preliminary data.</text>
</comment>
<feature type="non-terminal residue" evidence="1">
    <location>
        <position position="90"/>
    </location>
</feature>
<keyword evidence="2" id="KW-1185">Reference proteome</keyword>
<proteinExistence type="predicted"/>
<organism evidence="1 2">
    <name type="scientific">Pleurodeles waltl</name>
    <name type="common">Iberian ribbed newt</name>
    <dbReference type="NCBI Taxonomy" id="8319"/>
    <lineage>
        <taxon>Eukaryota</taxon>
        <taxon>Metazoa</taxon>
        <taxon>Chordata</taxon>
        <taxon>Craniata</taxon>
        <taxon>Vertebrata</taxon>
        <taxon>Euteleostomi</taxon>
        <taxon>Amphibia</taxon>
        <taxon>Batrachia</taxon>
        <taxon>Caudata</taxon>
        <taxon>Salamandroidea</taxon>
        <taxon>Salamandridae</taxon>
        <taxon>Pleurodelinae</taxon>
        <taxon>Pleurodeles</taxon>
    </lineage>
</organism>
<feature type="non-terminal residue" evidence="1">
    <location>
        <position position="1"/>
    </location>
</feature>
<gene>
    <name evidence="1" type="ORF">NDU88_004725</name>
</gene>